<keyword evidence="4 6" id="KW-1133">Transmembrane helix</keyword>
<evidence type="ECO:0000313" key="9">
    <source>
        <dbReference type="EMBL" id="MFD2540929.1"/>
    </source>
</evidence>
<dbReference type="InterPro" id="IPR019860">
    <property type="entry name" value="Motility-assoc_ABC_perm_GldF"/>
</dbReference>
<keyword evidence="10" id="KW-1185">Reference proteome</keyword>
<sequence length="796" mass="89802">MFAILKKEINSFFASPIGYLVIAIFLLLNGLFLWLFKGEFNILDNGFADLSSFFLLAPWILIFLIPAVTMRSFSDEKKQGTLELLLTKPISNINIVLGKYFGAFVLILIALLPTLLYVYTVYLLGNPLGNLDVGSTLGSYFGLLFLVAAYTAIGIFTSSITDNQIVAFISSVFLCFVFYIGFQGLADFMSSNFVEQLGMSTHYKSMSRGVLDTRDIIYFLSVTALFIFFTVRKIQTKSFIKKNYVLFLLFPLGLFIFNALTAKSGLYQRLDLTQDKRYTISDAAIQIIDKVASPILIDVFLEGEDFPTEFRRLQSETKQLLEEFEAKNKNIKFNFINPIEDETTRDRNMQQLSDRGLTPMQLTVQESGKSSQAVIFPWALASHDGVTVKIPLVKNKIGATQQELVTNSVQHLEYAFADGFSKLINPKKRKVAILRGNNQLEDKYIFDFVKTIGDYYFIAPFTLDSVANNAQKTLKALNEFDLLISAKPTEAFSEKEKLVLDQFTMKGGKSLWLVDAVAAEKDSLYNPTGKSITIPRDLNLTDLFFKYGVRINPYLVNDLYSAPITLAIGEGSQSQFQQLPWYYSPLVNAESKHAITNNLNLVKFDFANQIDTLKNKVSKTILLKSSVLTKLDGTPREVSLEMTQKEPNPQEYNKGQQNLAVLLEGQFTSAYHNRIKPFALENELNSSVPTKMIVIADGDVIKNDITRNGPQELGFDKWSGQTYGNKEFLLNAVNYLLDDDGLINIRTKEIAVAFLDPKKVAANKTMWQLTNILLPLVLLGVFGFVFNFLRRKKYAK</sequence>
<dbReference type="NCBIfam" id="TIGR03518">
    <property type="entry name" value="ABC_perm_GldF"/>
    <property type="match status" value="1"/>
</dbReference>
<feature type="domain" description="DUF7088" evidence="8">
    <location>
        <begin position="274"/>
        <end position="381"/>
    </location>
</feature>
<keyword evidence="2" id="KW-1003">Cell membrane</keyword>
<proteinExistence type="predicted"/>
<dbReference type="Pfam" id="PF09822">
    <property type="entry name" value="ABC_transp_aux"/>
    <property type="match status" value="1"/>
</dbReference>
<keyword evidence="5 6" id="KW-0472">Membrane</keyword>
<feature type="transmembrane region" description="Helical" evidence="6">
    <location>
        <begin position="100"/>
        <end position="125"/>
    </location>
</feature>
<evidence type="ECO:0000256" key="6">
    <source>
        <dbReference type="SAM" id="Phobius"/>
    </source>
</evidence>
<dbReference type="PANTHER" id="PTHR30294:SF29">
    <property type="entry name" value="MULTIDRUG ABC TRANSPORTER PERMEASE YBHS-RELATED"/>
    <property type="match status" value="1"/>
</dbReference>
<name>A0ABW5JW77_9FLAO</name>
<evidence type="ECO:0000256" key="3">
    <source>
        <dbReference type="ARBA" id="ARBA00022692"/>
    </source>
</evidence>
<feature type="domain" description="ABC-type uncharacterised transport system" evidence="7">
    <location>
        <begin position="428"/>
        <end position="732"/>
    </location>
</feature>
<evidence type="ECO:0000256" key="2">
    <source>
        <dbReference type="ARBA" id="ARBA00022475"/>
    </source>
</evidence>
<dbReference type="Proteomes" id="UP001597467">
    <property type="component" value="Unassembled WGS sequence"/>
</dbReference>
<feature type="transmembrane region" description="Helical" evidence="6">
    <location>
        <begin position="766"/>
        <end position="789"/>
    </location>
</feature>
<organism evidence="9 10">
    <name type="scientific">Lacinutrix gracilariae</name>
    <dbReference type="NCBI Taxonomy" id="1747198"/>
    <lineage>
        <taxon>Bacteria</taxon>
        <taxon>Pseudomonadati</taxon>
        <taxon>Bacteroidota</taxon>
        <taxon>Flavobacteriia</taxon>
        <taxon>Flavobacteriales</taxon>
        <taxon>Flavobacteriaceae</taxon>
        <taxon>Lacinutrix</taxon>
    </lineage>
</organism>
<dbReference type="InterPro" id="IPR051449">
    <property type="entry name" value="ABC-2_transporter_component"/>
</dbReference>
<dbReference type="EMBL" id="JBHULM010000001">
    <property type="protein sequence ID" value="MFD2540929.1"/>
    <property type="molecule type" value="Genomic_DNA"/>
</dbReference>
<accession>A0ABW5JW77</accession>
<evidence type="ECO:0000256" key="5">
    <source>
        <dbReference type="ARBA" id="ARBA00023136"/>
    </source>
</evidence>
<evidence type="ECO:0000259" key="7">
    <source>
        <dbReference type="Pfam" id="PF09822"/>
    </source>
</evidence>
<protein>
    <submittedName>
        <fullName evidence="9">Gliding motility-associated ABC transporter substrate-binding protein GldG</fullName>
    </submittedName>
</protein>
<dbReference type="PANTHER" id="PTHR30294">
    <property type="entry name" value="MEMBRANE COMPONENT OF ABC TRANSPORTER YHHJ-RELATED"/>
    <property type="match status" value="1"/>
</dbReference>
<evidence type="ECO:0000259" key="8">
    <source>
        <dbReference type="Pfam" id="PF23357"/>
    </source>
</evidence>
<dbReference type="Pfam" id="PF23357">
    <property type="entry name" value="DUF7088"/>
    <property type="match status" value="1"/>
</dbReference>
<evidence type="ECO:0000256" key="4">
    <source>
        <dbReference type="ARBA" id="ARBA00022989"/>
    </source>
</evidence>
<feature type="transmembrane region" description="Helical" evidence="6">
    <location>
        <begin position="12"/>
        <end position="35"/>
    </location>
</feature>
<dbReference type="RefSeq" id="WP_379900101.1">
    <property type="nucleotide sequence ID" value="NZ_JBHULM010000001.1"/>
</dbReference>
<keyword evidence="3 6" id="KW-0812">Transmembrane</keyword>
<comment type="caution">
    <text evidence="9">The sequence shown here is derived from an EMBL/GenBank/DDBJ whole genome shotgun (WGS) entry which is preliminary data.</text>
</comment>
<evidence type="ECO:0000256" key="1">
    <source>
        <dbReference type="ARBA" id="ARBA00004651"/>
    </source>
</evidence>
<reference evidence="10" key="1">
    <citation type="journal article" date="2019" name="Int. J. Syst. Evol. Microbiol.">
        <title>The Global Catalogue of Microorganisms (GCM) 10K type strain sequencing project: providing services to taxonomists for standard genome sequencing and annotation.</title>
        <authorList>
            <consortium name="The Broad Institute Genomics Platform"/>
            <consortium name="The Broad Institute Genome Sequencing Center for Infectious Disease"/>
            <person name="Wu L."/>
            <person name="Ma J."/>
        </authorList>
    </citation>
    <scope>NUCLEOTIDE SEQUENCE [LARGE SCALE GENOMIC DNA]</scope>
    <source>
        <strain evidence="10">KCTC 42808</strain>
    </source>
</reference>
<dbReference type="Pfam" id="PF12679">
    <property type="entry name" value="ABC2_membrane_2"/>
    <property type="match status" value="1"/>
</dbReference>
<gene>
    <name evidence="9" type="primary">gldG</name>
    <name evidence="9" type="ORF">ACFSSB_01245</name>
</gene>
<evidence type="ECO:0000313" key="10">
    <source>
        <dbReference type="Proteomes" id="UP001597467"/>
    </source>
</evidence>
<feature type="transmembrane region" description="Helical" evidence="6">
    <location>
        <begin position="165"/>
        <end position="182"/>
    </location>
</feature>
<feature type="transmembrane region" description="Helical" evidence="6">
    <location>
        <begin position="244"/>
        <end position="262"/>
    </location>
</feature>
<dbReference type="InterPro" id="IPR019196">
    <property type="entry name" value="ABC_transp_unknown"/>
</dbReference>
<dbReference type="InterPro" id="IPR055396">
    <property type="entry name" value="DUF7088"/>
</dbReference>
<dbReference type="InterPro" id="IPR019863">
    <property type="entry name" value="Motility-assoc_ABC-rel_GldG"/>
</dbReference>
<feature type="transmembrane region" description="Helical" evidence="6">
    <location>
        <begin position="47"/>
        <end position="68"/>
    </location>
</feature>
<dbReference type="NCBIfam" id="TIGR03521">
    <property type="entry name" value="GldG"/>
    <property type="match status" value="1"/>
</dbReference>
<comment type="subcellular location">
    <subcellularLocation>
        <location evidence="1">Cell membrane</location>
        <topology evidence="1">Multi-pass membrane protein</topology>
    </subcellularLocation>
</comment>
<feature type="transmembrane region" description="Helical" evidence="6">
    <location>
        <begin position="137"/>
        <end position="158"/>
    </location>
</feature>
<feature type="transmembrane region" description="Helical" evidence="6">
    <location>
        <begin position="216"/>
        <end position="232"/>
    </location>
</feature>